<evidence type="ECO:0000313" key="3">
    <source>
        <dbReference type="EMBL" id="MBC5734033.1"/>
    </source>
</evidence>
<organism evidence="3 4">
    <name type="scientific">Lawsonibacter hominis</name>
    <dbReference type="NCBI Taxonomy" id="2763053"/>
    <lineage>
        <taxon>Bacteria</taxon>
        <taxon>Bacillati</taxon>
        <taxon>Bacillota</taxon>
        <taxon>Clostridia</taxon>
        <taxon>Eubacteriales</taxon>
        <taxon>Oscillospiraceae</taxon>
        <taxon>Lawsonibacter</taxon>
    </lineage>
</organism>
<gene>
    <name evidence="3" type="ORF">H8S57_09890</name>
</gene>
<dbReference type="SUPFAM" id="SSF53756">
    <property type="entry name" value="UDP-Glycosyltransferase/glycogen phosphorylase"/>
    <property type="match status" value="1"/>
</dbReference>
<accession>A0A8J6JDQ7</accession>
<dbReference type="PANTHER" id="PTHR45947:SF3">
    <property type="entry name" value="SULFOQUINOVOSYL TRANSFERASE SQD2"/>
    <property type="match status" value="1"/>
</dbReference>
<dbReference type="EMBL" id="JACOPP010000012">
    <property type="protein sequence ID" value="MBC5734033.1"/>
    <property type="molecule type" value="Genomic_DNA"/>
</dbReference>
<dbReference type="Pfam" id="PF13439">
    <property type="entry name" value="Glyco_transf_4"/>
    <property type="match status" value="1"/>
</dbReference>
<dbReference type="Pfam" id="PF00534">
    <property type="entry name" value="Glycos_transf_1"/>
    <property type="match status" value="1"/>
</dbReference>
<dbReference type="GO" id="GO:0016757">
    <property type="term" value="F:glycosyltransferase activity"/>
    <property type="evidence" value="ECO:0007669"/>
    <property type="project" value="InterPro"/>
</dbReference>
<dbReference type="InterPro" id="IPR001296">
    <property type="entry name" value="Glyco_trans_1"/>
</dbReference>
<name>A0A8J6JDQ7_9FIRM</name>
<protein>
    <submittedName>
        <fullName evidence="3">Glycosyltransferase family 4 protein</fullName>
    </submittedName>
</protein>
<dbReference type="AlphaFoldDB" id="A0A8J6JDQ7"/>
<sequence>MTKVLYLLNFAGKAGTERYVETLVNYLSADGLVQPFFAYHEGGLLVERLEEMGVPCRRVEMRRRFDYKAARDLAALCTEWGIDLVHCHYLREHYTALLAKKYNPHIRVVYTNHFVLANDAVTRFTNRILDKRQDQMIAVCNKGKEQLIANGWSGERIQVIFNAVDLDAWAGERSQSTLRAELGLDEGRFVMLCASRFADDKGHRYLIDSVKRLTQRTDKPFTLVLAGDGPLLEPTKAQVKQLALEDCVKFIGFRKDIKNLYKGSDLYVNASRHEALSFLIIEAMAAGLPVIATDMGGNSDIVNDEAGCGLLVEYDNPDSMAAAMERFLEDPSFTDACRENARRTIEAKFEVHKMARATFGVYEKALHDGFQGV</sequence>
<dbReference type="Proteomes" id="UP000661435">
    <property type="component" value="Unassembled WGS sequence"/>
</dbReference>
<evidence type="ECO:0000259" key="1">
    <source>
        <dbReference type="Pfam" id="PF00534"/>
    </source>
</evidence>
<evidence type="ECO:0000313" key="4">
    <source>
        <dbReference type="Proteomes" id="UP000661435"/>
    </source>
</evidence>
<feature type="domain" description="Glycosyl transferase family 1" evidence="1">
    <location>
        <begin position="176"/>
        <end position="343"/>
    </location>
</feature>
<dbReference type="InterPro" id="IPR028098">
    <property type="entry name" value="Glyco_trans_4-like_N"/>
</dbReference>
<dbReference type="Gene3D" id="3.40.50.2000">
    <property type="entry name" value="Glycogen Phosphorylase B"/>
    <property type="match status" value="2"/>
</dbReference>
<keyword evidence="4" id="KW-1185">Reference proteome</keyword>
<dbReference type="PANTHER" id="PTHR45947">
    <property type="entry name" value="SULFOQUINOVOSYL TRANSFERASE SQD2"/>
    <property type="match status" value="1"/>
</dbReference>
<dbReference type="InterPro" id="IPR050194">
    <property type="entry name" value="Glycosyltransferase_grp1"/>
</dbReference>
<dbReference type="CDD" id="cd03801">
    <property type="entry name" value="GT4_PimA-like"/>
    <property type="match status" value="1"/>
</dbReference>
<evidence type="ECO:0000259" key="2">
    <source>
        <dbReference type="Pfam" id="PF13439"/>
    </source>
</evidence>
<proteinExistence type="predicted"/>
<comment type="caution">
    <text evidence="3">The sequence shown here is derived from an EMBL/GenBank/DDBJ whole genome shotgun (WGS) entry which is preliminary data.</text>
</comment>
<feature type="domain" description="Glycosyltransferase subfamily 4-like N-terminal" evidence="2">
    <location>
        <begin position="15"/>
        <end position="167"/>
    </location>
</feature>
<dbReference type="RefSeq" id="WP_186907922.1">
    <property type="nucleotide sequence ID" value="NZ_JACOPP010000012.1"/>
</dbReference>
<reference evidence="3" key="1">
    <citation type="submission" date="2020-08" db="EMBL/GenBank/DDBJ databases">
        <title>Genome public.</title>
        <authorList>
            <person name="Liu C."/>
            <person name="Sun Q."/>
        </authorList>
    </citation>
    <scope>NUCLEOTIDE SEQUENCE</scope>
    <source>
        <strain evidence="3">NSJ-51</strain>
    </source>
</reference>